<proteinExistence type="predicted"/>
<evidence type="ECO:0000313" key="1">
    <source>
        <dbReference type="EMBL" id="AEI40464.1"/>
    </source>
</evidence>
<dbReference type="EMBL" id="CP002869">
    <property type="protein sequence ID" value="AEI40464.1"/>
    <property type="molecule type" value="Genomic_DNA"/>
</dbReference>
<sequence>MARDIHTKGRAAAAARPFAYSESWGSGTYSHLALPVWNPFLCLIDLHIK</sequence>
<organism evidence="1 2">
    <name type="scientific">Paenibacillus mucilaginosus (strain KNP414)</name>
    <dbReference type="NCBI Taxonomy" id="1036673"/>
    <lineage>
        <taxon>Bacteria</taxon>
        <taxon>Bacillati</taxon>
        <taxon>Bacillota</taxon>
        <taxon>Bacilli</taxon>
        <taxon>Bacillales</taxon>
        <taxon>Paenibacillaceae</taxon>
        <taxon>Paenibacillus</taxon>
    </lineage>
</organism>
<reference evidence="1 2" key="2">
    <citation type="journal article" date="2013" name="Genome Announc.">
        <title>Genome Sequence of Growth-Improving Paenibacillus mucilaginosus Strain KNP414.</title>
        <authorList>
            <person name="Lu J.J."/>
            <person name="Wang J.F."/>
            <person name="Hu X.F."/>
        </authorList>
    </citation>
    <scope>NUCLEOTIDE SEQUENCE [LARGE SCALE GENOMIC DNA]</scope>
    <source>
        <strain evidence="1 2">KNP414</strain>
    </source>
</reference>
<dbReference type="AlphaFoldDB" id="F8FR26"/>
<protein>
    <submittedName>
        <fullName evidence="1">Uncharacterized protein</fullName>
    </submittedName>
</protein>
<dbReference type="KEGG" id="pms:KNP414_01902"/>
<dbReference type="Proteomes" id="UP000006620">
    <property type="component" value="Chromosome"/>
</dbReference>
<dbReference type="HOGENOM" id="CLU_3138562_0_0_9"/>
<gene>
    <name evidence="1" type="ordered locus">KNP414_01902</name>
</gene>
<accession>F8FR26</accession>
<reference evidence="2" key="1">
    <citation type="submission" date="2011-06" db="EMBL/GenBank/DDBJ databases">
        <title>Complete genome sequence of Paenibacillus mucilaginosus KNP414.</title>
        <authorList>
            <person name="Wang J."/>
            <person name="Hu S."/>
            <person name="Hu X."/>
            <person name="Zhang B."/>
            <person name="Dong D."/>
            <person name="Zhang S."/>
            <person name="Zhao K."/>
            <person name="Wu D."/>
        </authorList>
    </citation>
    <scope>NUCLEOTIDE SEQUENCE [LARGE SCALE GENOMIC DNA]</scope>
    <source>
        <strain evidence="2">KNP414</strain>
    </source>
</reference>
<dbReference type="PATRIC" id="fig|1036673.3.peg.1698"/>
<name>F8FR26_PAEMK</name>
<evidence type="ECO:0000313" key="2">
    <source>
        <dbReference type="Proteomes" id="UP000006620"/>
    </source>
</evidence>